<dbReference type="InterPro" id="IPR002734">
    <property type="entry name" value="RibDG_C"/>
</dbReference>
<dbReference type="PANTHER" id="PTHR38011:SF2">
    <property type="entry name" value="BIFUNCTIONAL DEAMINASE-REDUCTASE DOMAIN PROTEIN"/>
    <property type="match status" value="1"/>
</dbReference>
<dbReference type="GO" id="GO:0008703">
    <property type="term" value="F:5-amino-6-(5-phosphoribosylamino)uracil reductase activity"/>
    <property type="evidence" value="ECO:0007669"/>
    <property type="project" value="InterPro"/>
</dbReference>
<reference evidence="2 3" key="1">
    <citation type="submission" date="2020-08" db="EMBL/GenBank/DDBJ databases">
        <title>Genomic Encyclopedia of Type Strains, Phase IV (KMG-IV): sequencing the most valuable type-strain genomes for metagenomic binning, comparative biology and taxonomic classification.</title>
        <authorList>
            <person name="Goeker M."/>
        </authorList>
    </citation>
    <scope>NUCLEOTIDE SEQUENCE [LARGE SCALE GENOMIC DNA]</scope>
    <source>
        <strain evidence="2 3">DSM 29007</strain>
    </source>
</reference>
<sequence length="217" mass="23309">MRKLITNTFISLDGVMQAPGGPDEDPTGGFTHGGWSANYWDDAMSQVMGEAMSEPFDLLLGRKTYEIFAAHWPYAGDNPAALPLNTAHKYVASRTLHDPGWGPSTVIRDVPGEVAALKAGGGPELQVHGSADLIQTLLRHDLIDELRVWTFPLLLGSGKRLFADGTMPGNLKVTQSTVSTTGVVIATYARAGDIPYGSFAFEEPTPAELERRAKLGS</sequence>
<evidence type="ECO:0000313" key="3">
    <source>
        <dbReference type="Proteomes" id="UP000582837"/>
    </source>
</evidence>
<feature type="domain" description="Bacterial bifunctional deaminase-reductase C-terminal" evidence="1">
    <location>
        <begin position="2"/>
        <end position="184"/>
    </location>
</feature>
<organism evidence="2 3">
    <name type="scientific">Longimicrobium terrae</name>
    <dbReference type="NCBI Taxonomy" id="1639882"/>
    <lineage>
        <taxon>Bacteria</taxon>
        <taxon>Pseudomonadati</taxon>
        <taxon>Gemmatimonadota</taxon>
        <taxon>Longimicrobiia</taxon>
        <taxon>Longimicrobiales</taxon>
        <taxon>Longimicrobiaceae</taxon>
        <taxon>Longimicrobium</taxon>
    </lineage>
</organism>
<dbReference type="AlphaFoldDB" id="A0A841GN71"/>
<dbReference type="GO" id="GO:0009231">
    <property type="term" value="P:riboflavin biosynthetic process"/>
    <property type="evidence" value="ECO:0007669"/>
    <property type="project" value="InterPro"/>
</dbReference>
<dbReference type="PANTHER" id="PTHR38011">
    <property type="entry name" value="DIHYDROFOLATE REDUCTASE FAMILY PROTEIN (AFU_ORTHOLOGUE AFUA_8G06820)"/>
    <property type="match status" value="1"/>
</dbReference>
<dbReference type="SUPFAM" id="SSF53597">
    <property type="entry name" value="Dihydrofolate reductase-like"/>
    <property type="match status" value="1"/>
</dbReference>
<gene>
    <name evidence="2" type="ORF">HNQ61_000373</name>
</gene>
<dbReference type="Pfam" id="PF01872">
    <property type="entry name" value="RibD_C"/>
    <property type="match status" value="1"/>
</dbReference>
<evidence type="ECO:0000259" key="1">
    <source>
        <dbReference type="Pfam" id="PF01872"/>
    </source>
</evidence>
<protein>
    <submittedName>
        <fullName evidence="2">Dihydrofolate reductase</fullName>
    </submittedName>
</protein>
<evidence type="ECO:0000313" key="2">
    <source>
        <dbReference type="EMBL" id="MBB6068762.1"/>
    </source>
</evidence>
<comment type="caution">
    <text evidence="2">The sequence shown here is derived from an EMBL/GenBank/DDBJ whole genome shotgun (WGS) entry which is preliminary data.</text>
</comment>
<accession>A0A841GN71</accession>
<dbReference type="Gene3D" id="3.40.430.10">
    <property type="entry name" value="Dihydrofolate Reductase, subunit A"/>
    <property type="match status" value="1"/>
</dbReference>
<proteinExistence type="predicted"/>
<keyword evidence="3" id="KW-1185">Reference proteome</keyword>
<dbReference type="InterPro" id="IPR050765">
    <property type="entry name" value="Riboflavin_Biosynth_HTPR"/>
</dbReference>
<dbReference type="EMBL" id="JACHIA010000001">
    <property type="protein sequence ID" value="MBB6068762.1"/>
    <property type="molecule type" value="Genomic_DNA"/>
</dbReference>
<dbReference type="InterPro" id="IPR024072">
    <property type="entry name" value="DHFR-like_dom_sf"/>
</dbReference>
<name>A0A841GN71_9BACT</name>
<dbReference type="Proteomes" id="UP000582837">
    <property type="component" value="Unassembled WGS sequence"/>
</dbReference>
<dbReference type="RefSeq" id="WP_170031128.1">
    <property type="nucleotide sequence ID" value="NZ_JABDTL010000001.1"/>
</dbReference>